<protein>
    <submittedName>
        <fullName evidence="2">NYN domain-containing protein</fullName>
    </submittedName>
</protein>
<name>A0A1M6WHL8_9BACT</name>
<evidence type="ECO:0000313" key="3">
    <source>
        <dbReference type="Proteomes" id="UP000183994"/>
    </source>
</evidence>
<dbReference type="STRING" id="1121393.SAMN02745216_04331"/>
<evidence type="ECO:0000313" key="2">
    <source>
        <dbReference type="EMBL" id="SHK93171.1"/>
    </source>
</evidence>
<sequence length="207" mass="23823">MQKVAFVIDGWFMRKRIYQLKTFLYNGENIRKYCLKHLLKDDQLYRIFYYDTNPLSKKGHNPVSKKQVDFEKTSVAVQQIALLESLRSTPNVALRLGSFVWQNNAWVLNQDRLKSLISKKISIDDLDENDVKPAITQKGVDMKMGLDITPIAIKKLADKLVVITGDSDVVPALKLARREGMQVLLDPLKAVTRPDLREHVDYLQTHV</sequence>
<reference evidence="3" key="1">
    <citation type="submission" date="2016-11" db="EMBL/GenBank/DDBJ databases">
        <authorList>
            <person name="Varghese N."/>
            <person name="Submissions S."/>
        </authorList>
    </citation>
    <scope>NUCLEOTIDE SEQUENCE [LARGE SCALE GENOMIC DNA]</scope>
    <source>
        <strain evidence="3">DSM 16219</strain>
    </source>
</reference>
<dbReference type="Proteomes" id="UP000183994">
    <property type="component" value="Unassembled WGS sequence"/>
</dbReference>
<dbReference type="AlphaFoldDB" id="A0A1M6WHL8"/>
<dbReference type="CDD" id="cd18722">
    <property type="entry name" value="PIN_NicB-like"/>
    <property type="match status" value="1"/>
</dbReference>
<dbReference type="Pfam" id="PF01936">
    <property type="entry name" value="NYN"/>
    <property type="match status" value="1"/>
</dbReference>
<dbReference type="Gene3D" id="3.40.50.1010">
    <property type="entry name" value="5'-nuclease"/>
    <property type="match status" value="1"/>
</dbReference>
<proteinExistence type="predicted"/>
<keyword evidence="3" id="KW-1185">Reference proteome</keyword>
<dbReference type="InterPro" id="IPR021139">
    <property type="entry name" value="NYN"/>
</dbReference>
<accession>A0A1M6WHL8</accession>
<organism evidence="2 3">
    <name type="scientific">Desulfatibacillum alkenivorans DSM 16219</name>
    <dbReference type="NCBI Taxonomy" id="1121393"/>
    <lineage>
        <taxon>Bacteria</taxon>
        <taxon>Pseudomonadati</taxon>
        <taxon>Thermodesulfobacteriota</taxon>
        <taxon>Desulfobacteria</taxon>
        <taxon>Desulfobacterales</taxon>
        <taxon>Desulfatibacillaceae</taxon>
        <taxon>Desulfatibacillum</taxon>
    </lineage>
</organism>
<gene>
    <name evidence="2" type="ORF">SAMN02745216_04331</name>
</gene>
<feature type="domain" description="NYN" evidence="1">
    <location>
        <begin position="110"/>
        <end position="185"/>
    </location>
</feature>
<dbReference type="GO" id="GO:0004540">
    <property type="term" value="F:RNA nuclease activity"/>
    <property type="evidence" value="ECO:0007669"/>
    <property type="project" value="InterPro"/>
</dbReference>
<dbReference type="EMBL" id="FQZU01000038">
    <property type="protein sequence ID" value="SHK93171.1"/>
    <property type="molecule type" value="Genomic_DNA"/>
</dbReference>
<evidence type="ECO:0000259" key="1">
    <source>
        <dbReference type="Pfam" id="PF01936"/>
    </source>
</evidence>